<dbReference type="Proteomes" id="UP000826300">
    <property type="component" value="Chromosome"/>
</dbReference>
<organism evidence="2 3">
    <name type="scientific">Neotabrizicola shimadae</name>
    <dbReference type="NCBI Taxonomy" id="2807096"/>
    <lineage>
        <taxon>Bacteria</taxon>
        <taxon>Pseudomonadati</taxon>
        <taxon>Pseudomonadota</taxon>
        <taxon>Alphaproteobacteria</taxon>
        <taxon>Rhodobacterales</taxon>
        <taxon>Paracoccaceae</taxon>
        <taxon>Neotabrizicola</taxon>
    </lineage>
</organism>
<dbReference type="PANTHER" id="PTHR36302:SF1">
    <property type="entry name" value="COPPER CHAPERONE PCU(A)C"/>
    <property type="match status" value="1"/>
</dbReference>
<dbReference type="PANTHER" id="PTHR36302">
    <property type="entry name" value="BLR7088 PROTEIN"/>
    <property type="match status" value="1"/>
</dbReference>
<dbReference type="Pfam" id="PF04314">
    <property type="entry name" value="PCuAC"/>
    <property type="match status" value="1"/>
</dbReference>
<dbReference type="InterPro" id="IPR058248">
    <property type="entry name" value="Lxx211020-like"/>
</dbReference>
<accession>A0A8G0ZT59</accession>
<dbReference type="InterPro" id="IPR007410">
    <property type="entry name" value="LpqE-like"/>
</dbReference>
<name>A0A8G0ZT59_9RHOB</name>
<reference evidence="2" key="1">
    <citation type="submission" date="2021-02" db="EMBL/GenBank/DDBJ databases">
        <title>Rhodobacter shimadae sp. nov., an aerobic anoxygenic phototrophic bacterium isolated from a hot spring.</title>
        <authorList>
            <person name="Muramatsu S."/>
            <person name="Haruta S."/>
            <person name="Hirose S."/>
            <person name="Hanada S."/>
        </authorList>
    </citation>
    <scope>NUCLEOTIDE SEQUENCE</scope>
    <source>
        <strain evidence="2">N10</strain>
    </source>
</reference>
<dbReference type="InterPro" id="IPR036182">
    <property type="entry name" value="PCuAC_sf"/>
</dbReference>
<evidence type="ECO:0000313" key="2">
    <source>
        <dbReference type="EMBL" id="QYZ68451.1"/>
    </source>
</evidence>
<dbReference type="EMBL" id="CP069370">
    <property type="protein sequence ID" value="QYZ68451.1"/>
    <property type="molecule type" value="Genomic_DNA"/>
</dbReference>
<proteinExistence type="predicted"/>
<gene>
    <name evidence="2" type="ORF">JO391_11700</name>
</gene>
<sequence length="300" mass="31314">MFHFRKTLAAGAAALGLSLAALPVAAHDGVHVNQAYARLSPQSGAVFMVIVNHAAGDDRLVAAAAPEVAEVVELHTHKEDANGVMQMLAVPEGFAIPGHGEIALARGGDHVMLMGLKKELKDGDTFPLTLTFENAGEVVVEVPVDNKRDGAGADMQGMDMQGHDHSAHAAHAHGNGAGVDTTGMTDDQAVVAVMMAQFDTPENPLTVEPVVVQGDHALASWAQGDKGGRALLERREGQWVIVLCGGPDLRMPSFLTENGVSDADKLSALFNAAEDGKGADKVALWSSFEGVVMISEPASH</sequence>
<evidence type="ECO:0000256" key="1">
    <source>
        <dbReference type="SAM" id="SignalP"/>
    </source>
</evidence>
<dbReference type="Gene3D" id="2.60.40.1890">
    <property type="entry name" value="PCu(A)C copper chaperone"/>
    <property type="match status" value="1"/>
</dbReference>
<dbReference type="SUPFAM" id="SSF110087">
    <property type="entry name" value="DR1885-like metal-binding protein"/>
    <property type="match status" value="1"/>
</dbReference>
<protein>
    <submittedName>
        <fullName evidence="2">Copper uptake system-associated protein</fullName>
    </submittedName>
</protein>
<dbReference type="AlphaFoldDB" id="A0A8G0ZT59"/>
<keyword evidence="3" id="KW-1185">Reference proteome</keyword>
<dbReference type="KEGG" id="nsm:JO391_11700"/>
<keyword evidence="1" id="KW-0732">Signal</keyword>
<dbReference type="NCBIfam" id="NF033672">
    <property type="entry name" value="mbn_chaper_assoc"/>
    <property type="match status" value="1"/>
</dbReference>
<dbReference type="RefSeq" id="WP_220660674.1">
    <property type="nucleotide sequence ID" value="NZ_CP069370.1"/>
</dbReference>
<evidence type="ECO:0000313" key="3">
    <source>
        <dbReference type="Proteomes" id="UP000826300"/>
    </source>
</evidence>
<feature type="chain" id="PRO_5034703708" evidence="1">
    <location>
        <begin position="27"/>
        <end position="300"/>
    </location>
</feature>
<feature type="signal peptide" evidence="1">
    <location>
        <begin position="1"/>
        <end position="26"/>
    </location>
</feature>